<evidence type="ECO:0000256" key="2">
    <source>
        <dbReference type="ARBA" id="ARBA00022737"/>
    </source>
</evidence>
<dbReference type="GO" id="GO:0005509">
    <property type="term" value="F:calcium ion binding"/>
    <property type="evidence" value="ECO:0007669"/>
    <property type="project" value="InterPro"/>
</dbReference>
<proteinExistence type="predicted"/>
<dbReference type="AlphaFoldDB" id="A0AA88A5U7"/>
<dbReference type="Pfam" id="PF00036">
    <property type="entry name" value="EF-hand_1"/>
    <property type="match status" value="1"/>
</dbReference>
<accession>A0AA88A5U7</accession>
<keyword evidence="1" id="KW-0479">Metal-binding</keyword>
<gene>
    <name evidence="6" type="ORF">TIFTF001_014704</name>
</gene>
<dbReference type="FunFam" id="1.10.238.10:FF:000003">
    <property type="entry name" value="Calmodulin A"/>
    <property type="match status" value="1"/>
</dbReference>
<name>A0AA88A5U7_FICCA</name>
<evidence type="ECO:0000313" key="7">
    <source>
        <dbReference type="Proteomes" id="UP001187192"/>
    </source>
</evidence>
<feature type="domain" description="EF-hand" evidence="5">
    <location>
        <begin position="143"/>
        <end position="175"/>
    </location>
</feature>
<dbReference type="Proteomes" id="UP001187192">
    <property type="component" value="Unassembled WGS sequence"/>
</dbReference>
<feature type="region of interest" description="Disordered" evidence="4">
    <location>
        <begin position="72"/>
        <end position="106"/>
    </location>
</feature>
<dbReference type="Gramene" id="FCD_00010256-RA">
    <property type="protein sequence ID" value="FCD_00010256-RA:cds"/>
    <property type="gene ID" value="FCD_00010256"/>
</dbReference>
<dbReference type="Gene3D" id="1.10.238.10">
    <property type="entry name" value="EF-hand"/>
    <property type="match status" value="2"/>
</dbReference>
<keyword evidence="2" id="KW-0677">Repeat</keyword>
<feature type="domain" description="EF-hand" evidence="5">
    <location>
        <begin position="8"/>
        <end position="39"/>
    </location>
</feature>
<dbReference type="SMART" id="SM00054">
    <property type="entry name" value="EFh"/>
    <property type="match status" value="3"/>
</dbReference>
<protein>
    <recommendedName>
        <fullName evidence="5">EF-hand domain-containing protein</fullName>
    </recommendedName>
</protein>
<dbReference type="InterPro" id="IPR011992">
    <property type="entry name" value="EF-hand-dom_pair"/>
</dbReference>
<comment type="caution">
    <text evidence="6">The sequence shown here is derived from an EMBL/GenBank/DDBJ whole genome shotgun (WGS) entry which is preliminary data.</text>
</comment>
<dbReference type="InterPro" id="IPR039647">
    <property type="entry name" value="EF_hand_pair_protein_CML-like"/>
</dbReference>
<dbReference type="CDD" id="cd00051">
    <property type="entry name" value="EFh"/>
    <property type="match status" value="1"/>
</dbReference>
<reference evidence="6" key="1">
    <citation type="submission" date="2023-07" db="EMBL/GenBank/DDBJ databases">
        <title>draft genome sequence of fig (Ficus carica).</title>
        <authorList>
            <person name="Takahashi T."/>
            <person name="Nishimura K."/>
        </authorList>
    </citation>
    <scope>NUCLEOTIDE SEQUENCE</scope>
</reference>
<dbReference type="EMBL" id="BTGU01000020">
    <property type="protein sequence ID" value="GMN45510.1"/>
    <property type="molecule type" value="Genomic_DNA"/>
</dbReference>
<dbReference type="PROSITE" id="PS50222">
    <property type="entry name" value="EF_HAND_2"/>
    <property type="match status" value="3"/>
</dbReference>
<organism evidence="6 7">
    <name type="scientific">Ficus carica</name>
    <name type="common">Common fig</name>
    <dbReference type="NCBI Taxonomy" id="3494"/>
    <lineage>
        <taxon>Eukaryota</taxon>
        <taxon>Viridiplantae</taxon>
        <taxon>Streptophyta</taxon>
        <taxon>Embryophyta</taxon>
        <taxon>Tracheophyta</taxon>
        <taxon>Spermatophyta</taxon>
        <taxon>Magnoliopsida</taxon>
        <taxon>eudicotyledons</taxon>
        <taxon>Gunneridae</taxon>
        <taxon>Pentapetalae</taxon>
        <taxon>rosids</taxon>
        <taxon>fabids</taxon>
        <taxon>Rosales</taxon>
        <taxon>Moraceae</taxon>
        <taxon>Ficeae</taxon>
        <taxon>Ficus</taxon>
    </lineage>
</organism>
<dbReference type="Pfam" id="PF13499">
    <property type="entry name" value="EF-hand_7"/>
    <property type="match status" value="1"/>
</dbReference>
<evidence type="ECO:0000313" key="6">
    <source>
        <dbReference type="EMBL" id="GMN45510.1"/>
    </source>
</evidence>
<keyword evidence="7" id="KW-1185">Reference proteome</keyword>
<dbReference type="InterPro" id="IPR018247">
    <property type="entry name" value="EF_Hand_1_Ca_BS"/>
</dbReference>
<dbReference type="InterPro" id="IPR002048">
    <property type="entry name" value="EF_hand_dom"/>
</dbReference>
<evidence type="ECO:0000256" key="1">
    <source>
        <dbReference type="ARBA" id="ARBA00022723"/>
    </source>
</evidence>
<feature type="domain" description="EF-hand" evidence="5">
    <location>
        <begin position="105"/>
        <end position="140"/>
    </location>
</feature>
<sequence>MSSLTTYDLKRIFEKLDKNGDGLVSLDELNWLLERIGVQLGLAELESSVGKARLNFDEFLFFYESISNPSNNNINGESKGGNDDHDRGDGEEYDDDHKESDHHGDEDSDLVNAFKVFDLNDDGFISSEELQIVLTRLGLMEENSGRDCKRMIRAFDANSDGKLDFEEFKTMMLLY</sequence>
<feature type="compositionally biased region" description="Basic and acidic residues" evidence="4">
    <location>
        <begin position="80"/>
        <end position="105"/>
    </location>
</feature>
<dbReference type="PROSITE" id="PS00018">
    <property type="entry name" value="EF_HAND_1"/>
    <property type="match status" value="3"/>
</dbReference>
<evidence type="ECO:0000259" key="5">
    <source>
        <dbReference type="PROSITE" id="PS50222"/>
    </source>
</evidence>
<evidence type="ECO:0000256" key="3">
    <source>
        <dbReference type="ARBA" id="ARBA00022837"/>
    </source>
</evidence>
<evidence type="ECO:0000256" key="4">
    <source>
        <dbReference type="SAM" id="MobiDB-lite"/>
    </source>
</evidence>
<dbReference type="SUPFAM" id="SSF47473">
    <property type="entry name" value="EF-hand"/>
    <property type="match status" value="1"/>
</dbReference>
<keyword evidence="3" id="KW-0106">Calcium</keyword>
<dbReference type="PANTHER" id="PTHR10891">
    <property type="entry name" value="EF-HAND CALCIUM-BINDING DOMAIN CONTAINING PROTEIN"/>
    <property type="match status" value="1"/>
</dbReference>